<reference evidence="3" key="1">
    <citation type="submission" date="2010-08" db="EMBL/GenBank/DDBJ databases">
        <authorList>
            <consortium name="Caenorhabditis japonica Sequencing Consortium"/>
            <person name="Wilson R.K."/>
        </authorList>
    </citation>
    <scope>NUCLEOTIDE SEQUENCE [LARGE SCALE GENOMIC DNA]</scope>
    <source>
        <strain evidence="3">DF5081</strain>
    </source>
</reference>
<evidence type="ECO:0000256" key="1">
    <source>
        <dbReference type="SAM" id="Phobius"/>
    </source>
</evidence>
<proteinExistence type="predicted"/>
<keyword evidence="1" id="KW-1133">Transmembrane helix</keyword>
<reference evidence="2" key="2">
    <citation type="submission" date="2022-06" db="UniProtKB">
        <authorList>
            <consortium name="EnsemblMetazoa"/>
        </authorList>
    </citation>
    <scope>IDENTIFICATION</scope>
    <source>
        <strain evidence="2">DF5081</strain>
    </source>
</reference>
<feature type="transmembrane region" description="Helical" evidence="1">
    <location>
        <begin position="12"/>
        <end position="30"/>
    </location>
</feature>
<dbReference type="SUPFAM" id="SSF57302">
    <property type="entry name" value="Snake toxin-like"/>
    <property type="match status" value="1"/>
</dbReference>
<dbReference type="Proteomes" id="UP000005237">
    <property type="component" value="Unassembled WGS sequence"/>
</dbReference>
<name>A0A8R1I8F4_CAEJA</name>
<keyword evidence="3" id="KW-1185">Reference proteome</keyword>
<dbReference type="AlphaFoldDB" id="A0A8R1I8F4"/>
<organism evidence="2 3">
    <name type="scientific">Caenorhabditis japonica</name>
    <dbReference type="NCBI Taxonomy" id="281687"/>
    <lineage>
        <taxon>Eukaryota</taxon>
        <taxon>Metazoa</taxon>
        <taxon>Ecdysozoa</taxon>
        <taxon>Nematoda</taxon>
        <taxon>Chromadorea</taxon>
        <taxon>Rhabditida</taxon>
        <taxon>Rhabditina</taxon>
        <taxon>Rhabditomorpha</taxon>
        <taxon>Rhabditoidea</taxon>
        <taxon>Rhabditidae</taxon>
        <taxon>Peloderinae</taxon>
        <taxon>Caenorhabditis</taxon>
    </lineage>
</organism>
<keyword evidence="1" id="KW-0812">Transmembrane</keyword>
<evidence type="ECO:0000313" key="3">
    <source>
        <dbReference type="Proteomes" id="UP000005237"/>
    </source>
</evidence>
<evidence type="ECO:0000313" key="2">
    <source>
        <dbReference type="EnsemblMetazoa" id="CJA23134.1"/>
    </source>
</evidence>
<dbReference type="InterPro" id="IPR045860">
    <property type="entry name" value="Snake_toxin-like_sf"/>
</dbReference>
<accession>A0A8R1I8F4</accession>
<dbReference type="EnsemblMetazoa" id="CJA23134.1">
    <property type="protein sequence ID" value="CJA23134.1"/>
    <property type="gene ID" value="WBGene00178706"/>
</dbReference>
<sequence length="121" mass="13874">MNQPNNFHPSFFFFFFFTFCSLASTLKCYAGSRGYIKQQLVESFIEETCDHGMEWCIESFSPEYDEVTMNCQRLATSRRVLSICESGKPETSNNVTTRCCSESLCNSKGRLARKLSINTNQ</sequence>
<protein>
    <submittedName>
        <fullName evidence="2">Uncharacterized protein</fullName>
    </submittedName>
</protein>
<keyword evidence="1" id="KW-0472">Membrane</keyword>